<evidence type="ECO:0000313" key="3">
    <source>
        <dbReference type="Proteomes" id="UP000297998"/>
    </source>
</evidence>
<name>A0A4Z1B1T7_9FLAO</name>
<keyword evidence="1" id="KW-0812">Transmembrane</keyword>
<accession>A0A4Z1B1T7</accession>
<proteinExistence type="predicted"/>
<dbReference type="EMBL" id="SRPE01000005">
    <property type="protein sequence ID" value="TGN27293.1"/>
    <property type="molecule type" value="Genomic_DNA"/>
</dbReference>
<organism evidence="2 3">
    <name type="scientific">Empedobacter tilapiae</name>
    <dbReference type="NCBI Taxonomy" id="2491114"/>
    <lineage>
        <taxon>Bacteria</taxon>
        <taxon>Pseudomonadati</taxon>
        <taxon>Bacteroidota</taxon>
        <taxon>Flavobacteriia</taxon>
        <taxon>Flavobacteriales</taxon>
        <taxon>Weeksellaceae</taxon>
        <taxon>Empedobacter</taxon>
    </lineage>
</organism>
<feature type="transmembrane region" description="Helical" evidence="1">
    <location>
        <begin position="55"/>
        <end position="72"/>
    </location>
</feature>
<dbReference type="RefSeq" id="WP_135835442.1">
    <property type="nucleotide sequence ID" value="NZ_SRPE01000005.1"/>
</dbReference>
<sequence>MNTNNLSTFQQKTKLKKIGDKYFLPFEIWNYLDFGTMLLFFIIITFIIVPLNERLNYLFLVLIIFYIIRIFVSIKDRFFINIKTSKSLRENIDLIKYLAQRQTNFTESLNEEGLFLFEYSERNIFYKYNFRRRDYIETVVIYCEDNSIWINSFNQRYFGIFRRYNLKQWTKLIQIKSEN</sequence>
<dbReference type="OrthoDB" id="9858195at2"/>
<protein>
    <submittedName>
        <fullName evidence="2">Uncharacterized protein</fullName>
    </submittedName>
</protein>
<feature type="transmembrane region" description="Helical" evidence="1">
    <location>
        <begin position="31"/>
        <end position="49"/>
    </location>
</feature>
<keyword evidence="3" id="KW-1185">Reference proteome</keyword>
<evidence type="ECO:0000313" key="2">
    <source>
        <dbReference type="EMBL" id="TGN27293.1"/>
    </source>
</evidence>
<gene>
    <name evidence="2" type="ORF">E4J94_08785</name>
</gene>
<keyword evidence="1" id="KW-1133">Transmembrane helix</keyword>
<dbReference type="Proteomes" id="UP000297998">
    <property type="component" value="Unassembled WGS sequence"/>
</dbReference>
<dbReference type="AlphaFoldDB" id="A0A4Z1B1T7"/>
<reference evidence="2 3" key="1">
    <citation type="submission" date="2019-03" db="EMBL/GenBank/DDBJ databases">
        <title>Empedobacter tilapiae sp. nov., isolated from an intestine of Nile tilapia Oreochromis niloticus.</title>
        <authorList>
            <person name="Kim Y.-O."/>
            <person name="Yoon J.-H."/>
        </authorList>
    </citation>
    <scope>NUCLEOTIDE SEQUENCE [LARGE SCALE GENOMIC DNA]</scope>
    <source>
        <strain evidence="2 3">MRS2</strain>
    </source>
</reference>
<evidence type="ECO:0000256" key="1">
    <source>
        <dbReference type="SAM" id="Phobius"/>
    </source>
</evidence>
<comment type="caution">
    <text evidence="2">The sequence shown here is derived from an EMBL/GenBank/DDBJ whole genome shotgun (WGS) entry which is preliminary data.</text>
</comment>
<keyword evidence="1" id="KW-0472">Membrane</keyword>